<comment type="catalytic activity">
    <reaction evidence="12">
        <text>GTP + AH2 + S-adenosyl-L-methionine = (8S)-3',8-cyclo-7,8-dihydroguanosine 5'-triphosphate + 5'-deoxyadenosine + L-methionine + A + H(+)</text>
        <dbReference type="Rhea" id="RHEA:49576"/>
        <dbReference type="ChEBI" id="CHEBI:13193"/>
        <dbReference type="ChEBI" id="CHEBI:15378"/>
        <dbReference type="ChEBI" id="CHEBI:17319"/>
        <dbReference type="ChEBI" id="CHEBI:17499"/>
        <dbReference type="ChEBI" id="CHEBI:37565"/>
        <dbReference type="ChEBI" id="CHEBI:57844"/>
        <dbReference type="ChEBI" id="CHEBI:59789"/>
        <dbReference type="ChEBI" id="CHEBI:131766"/>
        <dbReference type="EC" id="4.1.99.22"/>
    </reaction>
</comment>
<evidence type="ECO:0000313" key="14">
    <source>
        <dbReference type="EMBL" id="AAZ47308.1"/>
    </source>
</evidence>
<gene>
    <name evidence="14" type="ordered locus">Daro_2577</name>
</gene>
<keyword evidence="5" id="KW-0479">Metal-binding</keyword>
<evidence type="ECO:0000256" key="12">
    <source>
        <dbReference type="ARBA" id="ARBA00048697"/>
    </source>
</evidence>
<dbReference type="STRING" id="159087.Daro_2577"/>
<dbReference type="InterPro" id="IPR013483">
    <property type="entry name" value="MoaA"/>
</dbReference>
<keyword evidence="6" id="KW-0547">Nucleotide-binding</keyword>
<dbReference type="InterPro" id="IPR006638">
    <property type="entry name" value="Elp3/MiaA/NifB-like_rSAM"/>
</dbReference>
<dbReference type="Pfam" id="PF04055">
    <property type="entry name" value="Radical_SAM"/>
    <property type="match status" value="1"/>
</dbReference>
<dbReference type="InterPro" id="IPR013785">
    <property type="entry name" value="Aldolase_TIM"/>
</dbReference>
<dbReference type="Pfam" id="PF06463">
    <property type="entry name" value="Mob_synth_C"/>
    <property type="match status" value="1"/>
</dbReference>
<protein>
    <recommendedName>
        <fullName evidence="2">GTP 3',8-cyclase</fullName>
        <ecNumber evidence="2">4.1.99.22</ecNumber>
    </recommendedName>
</protein>
<keyword evidence="9" id="KW-0342">GTP-binding</keyword>
<dbReference type="SMART" id="SM00729">
    <property type="entry name" value="Elp3"/>
    <property type="match status" value="1"/>
</dbReference>
<evidence type="ECO:0000256" key="2">
    <source>
        <dbReference type="ARBA" id="ARBA00012167"/>
    </source>
</evidence>
<name>Q47CX3_DECAR</name>
<evidence type="ECO:0000256" key="3">
    <source>
        <dbReference type="ARBA" id="ARBA00022485"/>
    </source>
</evidence>
<organism evidence="14">
    <name type="scientific">Dechloromonas aromatica (strain RCB)</name>
    <dbReference type="NCBI Taxonomy" id="159087"/>
    <lineage>
        <taxon>Bacteria</taxon>
        <taxon>Pseudomonadati</taxon>
        <taxon>Pseudomonadota</taxon>
        <taxon>Betaproteobacteria</taxon>
        <taxon>Rhodocyclales</taxon>
        <taxon>Azonexaceae</taxon>
        <taxon>Dechloromonas</taxon>
    </lineage>
</organism>
<keyword evidence="11" id="KW-0456">Lyase</keyword>
<sequence length="323" mass="36212">MLIDGCGRRIDYLRLSVTDRCDLRCAYCMPPEFNDYEIPNHWLMFSEIVRVCRIFIDLGVSRVRLTGGEPLVRSRIGDLVQEIGQLPGLNDLSLSTNGTRLKQFAPKLLASGVTRLNVSLDTLSPSRFLTLTRRDALHDVLAGLDVARKCGFRLIKINMVWLPEFNGNELDAMIDYCMERSFVLRLIENMPMGDTARQLGTSSLQPLIGHLRERFHLVDHIVAGGGPARYLATPDRSFSVGFITPMSQHFCEACNRVRLSVTGTLHLCLGQNDHLELLPMLRGGSTDEEIADQIRAAVMQKPFSHEFQTNPKKIVRIMASTGG</sequence>
<dbReference type="InterPro" id="IPR010505">
    <property type="entry name" value="MoaA_twitch"/>
</dbReference>
<dbReference type="SFLD" id="SFLDG01067">
    <property type="entry name" value="SPASM/twitch_domain_containing"/>
    <property type="match status" value="1"/>
</dbReference>
<dbReference type="EC" id="4.1.99.22" evidence="2"/>
<dbReference type="SFLD" id="SFLDG01386">
    <property type="entry name" value="main_SPASM_domain-containing"/>
    <property type="match status" value="1"/>
</dbReference>
<dbReference type="NCBIfam" id="TIGR02666">
    <property type="entry name" value="moaA"/>
    <property type="match status" value="1"/>
</dbReference>
<evidence type="ECO:0000256" key="11">
    <source>
        <dbReference type="ARBA" id="ARBA00023239"/>
    </source>
</evidence>
<dbReference type="InterPro" id="IPR058240">
    <property type="entry name" value="rSAM_sf"/>
</dbReference>
<keyword evidence="7" id="KW-0408">Iron</keyword>
<keyword evidence="10" id="KW-0501">Molybdenum cofactor biosynthesis</keyword>
<dbReference type="GO" id="GO:0051539">
    <property type="term" value="F:4 iron, 4 sulfur cluster binding"/>
    <property type="evidence" value="ECO:0007669"/>
    <property type="project" value="UniProtKB-KW"/>
</dbReference>
<dbReference type="HOGENOM" id="CLU_009273_0_1_4"/>
<accession>Q47CX3</accession>
<dbReference type="GO" id="GO:0006777">
    <property type="term" value="P:Mo-molybdopterin cofactor biosynthetic process"/>
    <property type="evidence" value="ECO:0007669"/>
    <property type="project" value="UniProtKB-KW"/>
</dbReference>
<dbReference type="Gene3D" id="3.20.20.70">
    <property type="entry name" value="Aldolase class I"/>
    <property type="match status" value="1"/>
</dbReference>
<evidence type="ECO:0000256" key="5">
    <source>
        <dbReference type="ARBA" id="ARBA00022723"/>
    </source>
</evidence>
<dbReference type="CDD" id="cd01335">
    <property type="entry name" value="Radical_SAM"/>
    <property type="match status" value="1"/>
</dbReference>
<dbReference type="CDD" id="cd21117">
    <property type="entry name" value="Twitch_MoaA"/>
    <property type="match status" value="1"/>
</dbReference>
<dbReference type="GO" id="GO:0046872">
    <property type="term" value="F:metal ion binding"/>
    <property type="evidence" value="ECO:0007669"/>
    <property type="project" value="UniProtKB-KW"/>
</dbReference>
<dbReference type="InterPro" id="IPR040064">
    <property type="entry name" value="MoaA-like"/>
</dbReference>
<keyword evidence="3" id="KW-0004">4Fe-4S</keyword>
<dbReference type="GO" id="GO:0061798">
    <property type="term" value="F:GTP 3',8'-cyclase activity"/>
    <property type="evidence" value="ECO:0007669"/>
    <property type="project" value="UniProtKB-EC"/>
</dbReference>
<dbReference type="PROSITE" id="PS01305">
    <property type="entry name" value="MOAA_NIFB_PQQE"/>
    <property type="match status" value="1"/>
</dbReference>
<evidence type="ECO:0000256" key="4">
    <source>
        <dbReference type="ARBA" id="ARBA00022691"/>
    </source>
</evidence>
<dbReference type="GO" id="GO:0005525">
    <property type="term" value="F:GTP binding"/>
    <property type="evidence" value="ECO:0007669"/>
    <property type="project" value="UniProtKB-KW"/>
</dbReference>
<dbReference type="SFLD" id="SFLDS00029">
    <property type="entry name" value="Radical_SAM"/>
    <property type="match status" value="1"/>
</dbReference>
<dbReference type="InterPro" id="IPR000385">
    <property type="entry name" value="MoaA_NifB_PqqE_Fe-S-bd_CS"/>
</dbReference>
<evidence type="ECO:0000256" key="7">
    <source>
        <dbReference type="ARBA" id="ARBA00023004"/>
    </source>
</evidence>
<reference evidence="14" key="1">
    <citation type="submission" date="2005-08" db="EMBL/GenBank/DDBJ databases">
        <title>Complete sequence of Dechloromonas aromatica RCB.</title>
        <authorList>
            <person name="Salinero K.K."/>
            <person name="Copeland A."/>
            <person name="Lucas S."/>
            <person name="Lapidus A."/>
            <person name="Barry K."/>
            <person name="Detter J.C."/>
            <person name="Glavina T."/>
            <person name="Hammon N."/>
            <person name="Israni S."/>
            <person name="Pitluck S."/>
            <person name="Di Bartolo G."/>
            <person name="Trong S."/>
            <person name="Schmutz J."/>
            <person name="Larimer F."/>
            <person name="Land M."/>
            <person name="Ivanova N."/>
            <person name="Richardson P."/>
        </authorList>
    </citation>
    <scope>NUCLEOTIDE SEQUENCE</scope>
    <source>
        <strain evidence="14">RCB</strain>
    </source>
</reference>
<dbReference type="OrthoDB" id="9763993at2"/>
<evidence type="ECO:0000256" key="1">
    <source>
        <dbReference type="ARBA" id="ARBA00001966"/>
    </source>
</evidence>
<dbReference type="EMBL" id="CP000089">
    <property type="protein sequence ID" value="AAZ47308.1"/>
    <property type="molecule type" value="Genomic_DNA"/>
</dbReference>
<keyword evidence="4" id="KW-0949">S-adenosyl-L-methionine</keyword>
<dbReference type="UniPathway" id="UPA00344"/>
<evidence type="ECO:0000259" key="13">
    <source>
        <dbReference type="PROSITE" id="PS51918"/>
    </source>
</evidence>
<dbReference type="eggNOG" id="COG2896">
    <property type="taxonomic scope" value="Bacteria"/>
</dbReference>
<dbReference type="InterPro" id="IPR007197">
    <property type="entry name" value="rSAM"/>
</dbReference>
<feature type="domain" description="Radical SAM core" evidence="13">
    <location>
        <begin position="5"/>
        <end position="227"/>
    </location>
</feature>
<evidence type="ECO:0000256" key="8">
    <source>
        <dbReference type="ARBA" id="ARBA00023014"/>
    </source>
</evidence>
<dbReference type="PROSITE" id="PS51918">
    <property type="entry name" value="RADICAL_SAM"/>
    <property type="match status" value="1"/>
</dbReference>
<evidence type="ECO:0000256" key="10">
    <source>
        <dbReference type="ARBA" id="ARBA00023150"/>
    </source>
</evidence>
<dbReference type="SUPFAM" id="SSF102114">
    <property type="entry name" value="Radical SAM enzymes"/>
    <property type="match status" value="1"/>
</dbReference>
<evidence type="ECO:0000256" key="9">
    <source>
        <dbReference type="ARBA" id="ARBA00023134"/>
    </source>
</evidence>
<dbReference type="AlphaFoldDB" id="Q47CX3"/>
<keyword evidence="8" id="KW-0411">Iron-sulfur</keyword>
<comment type="cofactor">
    <cofactor evidence="1">
        <name>[4Fe-4S] cluster</name>
        <dbReference type="ChEBI" id="CHEBI:49883"/>
    </cofactor>
</comment>
<dbReference type="InterPro" id="IPR050105">
    <property type="entry name" value="MoCo_biosynth_MoaA/MoaC"/>
</dbReference>
<proteinExistence type="predicted"/>
<dbReference type="PANTHER" id="PTHR22960">
    <property type="entry name" value="MOLYBDOPTERIN COFACTOR SYNTHESIS PROTEIN A"/>
    <property type="match status" value="1"/>
</dbReference>
<dbReference type="PANTHER" id="PTHR22960:SF0">
    <property type="entry name" value="MOLYBDENUM COFACTOR BIOSYNTHESIS PROTEIN 1"/>
    <property type="match status" value="1"/>
</dbReference>
<dbReference type="SFLD" id="SFLDG01383">
    <property type="entry name" value="cyclic_pyranopterin_phosphate"/>
    <property type="match status" value="1"/>
</dbReference>
<dbReference type="GO" id="GO:0061799">
    <property type="term" value="F:cyclic pyranopterin monophosphate synthase activity"/>
    <property type="evidence" value="ECO:0007669"/>
    <property type="project" value="TreeGrafter"/>
</dbReference>
<dbReference type="KEGG" id="dar:Daro_2577"/>
<evidence type="ECO:0000256" key="6">
    <source>
        <dbReference type="ARBA" id="ARBA00022741"/>
    </source>
</evidence>